<reference evidence="1 2" key="1">
    <citation type="submission" date="2019-09" db="EMBL/GenBank/DDBJ databases">
        <title>Phylogeny of genus Pseudoclavibacter and closely related genus.</title>
        <authorList>
            <person name="Li Y."/>
        </authorList>
    </citation>
    <scope>NUCLEOTIDE SEQUENCE [LARGE SCALE GENOMIC DNA]</scope>
    <source>
        <strain evidence="1 2">EGI 60007</strain>
    </source>
</reference>
<dbReference type="OrthoDB" id="2988179at2"/>
<dbReference type="Proteomes" id="UP000431744">
    <property type="component" value="Unassembled WGS sequence"/>
</dbReference>
<evidence type="ECO:0000313" key="1">
    <source>
        <dbReference type="EMBL" id="KAB1650210.1"/>
    </source>
</evidence>
<comment type="caution">
    <text evidence="1">The sequence shown here is derived from an EMBL/GenBank/DDBJ whole genome shotgun (WGS) entry which is preliminary data.</text>
</comment>
<evidence type="ECO:0008006" key="3">
    <source>
        <dbReference type="Google" id="ProtNLM"/>
    </source>
</evidence>
<protein>
    <recommendedName>
        <fullName evidence="3">DUF1851 domain-containing protein</fullName>
    </recommendedName>
</protein>
<organism evidence="1 2">
    <name type="scientific">Pseudoclavibacter endophyticus</name>
    <dbReference type="NCBI Taxonomy" id="1778590"/>
    <lineage>
        <taxon>Bacteria</taxon>
        <taxon>Bacillati</taxon>
        <taxon>Actinomycetota</taxon>
        <taxon>Actinomycetes</taxon>
        <taxon>Micrococcales</taxon>
        <taxon>Microbacteriaceae</taxon>
        <taxon>Pseudoclavibacter</taxon>
    </lineage>
</organism>
<evidence type="ECO:0000313" key="2">
    <source>
        <dbReference type="Proteomes" id="UP000431744"/>
    </source>
</evidence>
<keyword evidence="2" id="KW-1185">Reference proteome</keyword>
<dbReference type="EMBL" id="WBJY01000001">
    <property type="protein sequence ID" value="KAB1650210.1"/>
    <property type="molecule type" value="Genomic_DNA"/>
</dbReference>
<dbReference type="RefSeq" id="WP_158028794.1">
    <property type="nucleotide sequence ID" value="NZ_BMHG01000001.1"/>
</dbReference>
<name>A0A6H9WVL4_9MICO</name>
<accession>A0A6H9WVL4</accession>
<gene>
    <name evidence="1" type="ORF">F8O04_08445</name>
</gene>
<proteinExistence type="predicted"/>
<dbReference type="AlphaFoldDB" id="A0A6H9WVL4"/>
<sequence length="148" mass="16441">MAPLDWDHLFVDASRLDMERIVEPWNGLVHGPIRPIGMSMFGDVYFDRSDGVVARIDVLEGGVVPVADDRAHFRRLMNTPEWARDALLIEGVALLHQRGIVPGAGECYAFAPHPIFTGSINWDHVMLLSPVVWHSICAQSLRASSRAS</sequence>